<dbReference type="PANTHER" id="PTHR30560">
    <property type="entry name" value="TRIGGER FACTOR CHAPERONE AND PEPTIDYL-PROLYL CIS/TRANS ISOMERASE"/>
    <property type="match status" value="1"/>
</dbReference>
<dbReference type="InterPro" id="IPR036611">
    <property type="entry name" value="Trigger_fac_ribosome-bd_sf"/>
</dbReference>
<dbReference type="GO" id="GO:0043022">
    <property type="term" value="F:ribosome binding"/>
    <property type="evidence" value="ECO:0007669"/>
    <property type="project" value="TreeGrafter"/>
</dbReference>
<keyword evidence="7 9" id="KW-0413">Isomerase</keyword>
<proteinExistence type="inferred from homology"/>
<dbReference type="SUPFAM" id="SSF54534">
    <property type="entry name" value="FKBP-like"/>
    <property type="match status" value="1"/>
</dbReference>
<evidence type="ECO:0000259" key="12">
    <source>
        <dbReference type="Pfam" id="PF05698"/>
    </source>
</evidence>
<dbReference type="Pfam" id="PF05698">
    <property type="entry name" value="Trigger_C"/>
    <property type="match status" value="1"/>
</dbReference>
<accession>A0A9C9JZG5</accession>
<dbReference type="AlphaFoldDB" id="A0A9C9JZG5"/>
<comment type="catalytic activity">
    <reaction evidence="1 9">
        <text>[protein]-peptidylproline (omega=180) = [protein]-peptidylproline (omega=0)</text>
        <dbReference type="Rhea" id="RHEA:16237"/>
        <dbReference type="Rhea" id="RHEA-COMP:10747"/>
        <dbReference type="Rhea" id="RHEA-COMP:10748"/>
        <dbReference type="ChEBI" id="CHEBI:83833"/>
        <dbReference type="ChEBI" id="CHEBI:83834"/>
        <dbReference type="EC" id="5.2.1.8"/>
    </reaction>
</comment>
<keyword evidence="5 9" id="KW-0697">Rotamase</keyword>
<evidence type="ECO:0000256" key="10">
    <source>
        <dbReference type="SAM" id="Coils"/>
    </source>
</evidence>
<dbReference type="GO" id="GO:0015031">
    <property type="term" value="P:protein transport"/>
    <property type="evidence" value="ECO:0007669"/>
    <property type="project" value="UniProtKB-UniRule"/>
</dbReference>
<dbReference type="GO" id="GO:0005737">
    <property type="term" value="C:cytoplasm"/>
    <property type="evidence" value="ECO:0007669"/>
    <property type="project" value="UniProtKB-SubCell"/>
</dbReference>
<organism evidence="13 14">
    <name type="scientific">candidate division WOR-3 bacterium</name>
    <dbReference type="NCBI Taxonomy" id="2052148"/>
    <lineage>
        <taxon>Bacteria</taxon>
        <taxon>Bacteria division WOR-3</taxon>
    </lineage>
</organism>
<dbReference type="GO" id="GO:0003755">
    <property type="term" value="F:peptidyl-prolyl cis-trans isomerase activity"/>
    <property type="evidence" value="ECO:0007669"/>
    <property type="project" value="UniProtKB-UniRule"/>
</dbReference>
<dbReference type="GO" id="GO:0043335">
    <property type="term" value="P:protein unfolding"/>
    <property type="evidence" value="ECO:0007669"/>
    <property type="project" value="TreeGrafter"/>
</dbReference>
<name>A0A9C9JZG5_UNCW3</name>
<keyword evidence="9" id="KW-0131">Cell cycle</keyword>
<comment type="subcellular location">
    <subcellularLocation>
        <location evidence="9">Cytoplasm</location>
    </subcellularLocation>
    <text evidence="9">About half TF is bound to the ribosome near the polypeptide exit tunnel while the other half is free in the cytoplasm.</text>
</comment>
<dbReference type="InterPro" id="IPR027304">
    <property type="entry name" value="Trigger_fact/SurA_dom_sf"/>
</dbReference>
<keyword evidence="9" id="KW-0963">Cytoplasm</keyword>
<dbReference type="InterPro" id="IPR046357">
    <property type="entry name" value="PPIase_dom_sf"/>
</dbReference>
<protein>
    <recommendedName>
        <fullName evidence="4 9">Trigger factor</fullName>
        <shortName evidence="9">TF</shortName>
        <ecNumber evidence="3 9">5.2.1.8</ecNumber>
    </recommendedName>
    <alternativeName>
        <fullName evidence="8 9">PPIase</fullName>
    </alternativeName>
</protein>
<comment type="caution">
    <text evidence="13">The sequence shown here is derived from an EMBL/GenBank/DDBJ whole genome shotgun (WGS) entry which is preliminary data.</text>
</comment>
<feature type="coiled-coil region" evidence="10">
    <location>
        <begin position="241"/>
        <end position="274"/>
    </location>
</feature>
<comment type="similarity">
    <text evidence="2 9">Belongs to the FKBP-type PPIase family. Tig subfamily.</text>
</comment>
<dbReference type="Proteomes" id="UP000885826">
    <property type="component" value="Unassembled WGS sequence"/>
</dbReference>
<feature type="domain" description="Trigger factor C-terminal" evidence="12">
    <location>
        <begin position="244"/>
        <end position="378"/>
    </location>
</feature>
<evidence type="ECO:0000256" key="9">
    <source>
        <dbReference type="HAMAP-Rule" id="MF_00303"/>
    </source>
</evidence>
<evidence type="ECO:0000256" key="3">
    <source>
        <dbReference type="ARBA" id="ARBA00013194"/>
    </source>
</evidence>
<keyword evidence="6 9" id="KW-0143">Chaperone</keyword>
<dbReference type="InterPro" id="IPR037041">
    <property type="entry name" value="Trigger_fac_C_sf"/>
</dbReference>
<dbReference type="SUPFAM" id="SSF109998">
    <property type="entry name" value="Triger factor/SurA peptide-binding domain-like"/>
    <property type="match status" value="1"/>
</dbReference>
<dbReference type="InterPro" id="IPR005215">
    <property type="entry name" value="Trig_fac"/>
</dbReference>
<dbReference type="GO" id="GO:0051083">
    <property type="term" value="P:'de novo' cotranslational protein folding"/>
    <property type="evidence" value="ECO:0007669"/>
    <property type="project" value="TreeGrafter"/>
</dbReference>
<gene>
    <name evidence="9 13" type="primary">tig</name>
    <name evidence="13" type="ORF">ENI34_01100</name>
</gene>
<dbReference type="Gene3D" id="3.10.50.40">
    <property type="match status" value="1"/>
</dbReference>
<dbReference type="HAMAP" id="MF_00303">
    <property type="entry name" value="Trigger_factor_Tig"/>
    <property type="match status" value="1"/>
</dbReference>
<evidence type="ECO:0000256" key="1">
    <source>
        <dbReference type="ARBA" id="ARBA00000971"/>
    </source>
</evidence>
<evidence type="ECO:0000256" key="7">
    <source>
        <dbReference type="ARBA" id="ARBA00023235"/>
    </source>
</evidence>
<dbReference type="Gene3D" id="3.30.70.1050">
    <property type="entry name" value="Trigger factor ribosome-binding domain"/>
    <property type="match status" value="1"/>
</dbReference>
<dbReference type="GO" id="GO:0044183">
    <property type="term" value="F:protein folding chaperone"/>
    <property type="evidence" value="ECO:0007669"/>
    <property type="project" value="TreeGrafter"/>
</dbReference>
<evidence type="ECO:0000313" key="13">
    <source>
        <dbReference type="EMBL" id="HEC77724.1"/>
    </source>
</evidence>
<evidence type="ECO:0000256" key="2">
    <source>
        <dbReference type="ARBA" id="ARBA00005464"/>
    </source>
</evidence>
<dbReference type="InterPro" id="IPR008881">
    <property type="entry name" value="Trigger_fac_ribosome-bd_bac"/>
</dbReference>
<dbReference type="Gene3D" id="1.10.3120.10">
    <property type="entry name" value="Trigger factor, C-terminal domain"/>
    <property type="match status" value="1"/>
</dbReference>
<evidence type="ECO:0000256" key="6">
    <source>
        <dbReference type="ARBA" id="ARBA00023186"/>
    </source>
</evidence>
<evidence type="ECO:0000256" key="5">
    <source>
        <dbReference type="ARBA" id="ARBA00023110"/>
    </source>
</evidence>
<dbReference type="Pfam" id="PF05697">
    <property type="entry name" value="Trigger_N"/>
    <property type="match status" value="1"/>
</dbReference>
<evidence type="ECO:0000259" key="11">
    <source>
        <dbReference type="Pfam" id="PF05697"/>
    </source>
</evidence>
<evidence type="ECO:0000256" key="8">
    <source>
        <dbReference type="ARBA" id="ARBA00029986"/>
    </source>
</evidence>
<reference evidence="13" key="1">
    <citation type="journal article" date="2020" name="mSystems">
        <title>Genome- and Community-Level Interaction Insights into Carbon Utilization and Element Cycling Functions of Hydrothermarchaeota in Hydrothermal Sediment.</title>
        <authorList>
            <person name="Zhou Z."/>
            <person name="Liu Y."/>
            <person name="Xu W."/>
            <person name="Pan J."/>
            <person name="Luo Z.H."/>
            <person name="Li M."/>
        </authorList>
    </citation>
    <scope>NUCLEOTIDE SEQUENCE</scope>
    <source>
        <strain evidence="13">HyVt-388</strain>
    </source>
</reference>
<evidence type="ECO:0000256" key="4">
    <source>
        <dbReference type="ARBA" id="ARBA00016902"/>
    </source>
</evidence>
<dbReference type="InterPro" id="IPR008880">
    <property type="entry name" value="Trigger_fac_C"/>
</dbReference>
<dbReference type="PANTHER" id="PTHR30560:SF3">
    <property type="entry name" value="TRIGGER FACTOR-LIKE PROTEIN TIG, CHLOROPLASTIC"/>
    <property type="match status" value="1"/>
</dbReference>
<evidence type="ECO:0000313" key="14">
    <source>
        <dbReference type="Proteomes" id="UP000885826"/>
    </source>
</evidence>
<dbReference type="PIRSF" id="PIRSF003095">
    <property type="entry name" value="Trigger_factor"/>
    <property type="match status" value="1"/>
</dbReference>
<comment type="function">
    <text evidence="9">Involved in protein export. Acts as a chaperone by maintaining the newly synthesized protein in an open conformation. Functions as a peptidyl-prolyl cis-trans isomerase.</text>
</comment>
<dbReference type="EC" id="5.2.1.8" evidence="3 9"/>
<dbReference type="NCBIfam" id="TIGR00115">
    <property type="entry name" value="tig"/>
    <property type="match status" value="1"/>
</dbReference>
<keyword evidence="10" id="KW-0175">Coiled coil</keyword>
<comment type="domain">
    <text evidence="9">Consists of 3 domains; the N-terminus binds the ribosome, the middle domain has PPIase activity, while the C-terminus has intrinsic chaperone activity on its own.</text>
</comment>
<keyword evidence="9" id="KW-0132">Cell division</keyword>
<dbReference type="EMBL" id="DRIG01000014">
    <property type="protein sequence ID" value="HEC77724.1"/>
    <property type="molecule type" value="Genomic_DNA"/>
</dbReference>
<dbReference type="SUPFAM" id="SSF102735">
    <property type="entry name" value="Trigger factor ribosome-binding domain"/>
    <property type="match status" value="1"/>
</dbReference>
<dbReference type="GO" id="GO:0051301">
    <property type="term" value="P:cell division"/>
    <property type="evidence" value="ECO:0007669"/>
    <property type="project" value="UniProtKB-KW"/>
</dbReference>
<feature type="domain" description="Trigger factor ribosome-binding bacterial" evidence="11">
    <location>
        <begin position="1"/>
        <end position="141"/>
    </location>
</feature>
<sequence length="404" mass="47484">MEYIITNDKEIEKELNISVPCAELERFIDREIKKLQKELTLKGFRKGKVPKEIIKSRYRDTLKSQAMHSLITDSFLKVVREKNWRPVSQAELLNLEEGEDIKFQLRVEVIPDFEVENYLGLELFKEEALPEDYLLNQALQELQEQYAVVKEVSRPAVVDDIVTMNLTILKDGKIENNQKNIAVKIGNRSLPDELNRALVGVKKSETKEVKAGEKIYKIKIKKIEERILPQIDEQFARKQNYENLEQLKKKLLENAKALEEKRQEEELKDSLSRILLERINFKVPKILIENEYNKILSRMELKDSDANKERFMETAEKRARLNIILDRIAEKEKITIKEGEVKNLISALGIKVTEENRINLLNYFTDILTREKTIDFLFKHAKINERSRIISPKEARDDTRTVRH</sequence>